<proteinExistence type="predicted"/>
<dbReference type="Gene3D" id="2.120.10.30">
    <property type="entry name" value="TolB, C-terminal domain"/>
    <property type="match status" value="1"/>
</dbReference>
<evidence type="ECO:0000256" key="1">
    <source>
        <dbReference type="ARBA" id="ARBA00004123"/>
    </source>
</evidence>
<dbReference type="EMBL" id="CP089276">
    <property type="protein sequence ID" value="USP77986.1"/>
    <property type="molecule type" value="Genomic_DNA"/>
</dbReference>
<keyword evidence="2" id="KW-0238">DNA-binding</keyword>
<dbReference type="PANTHER" id="PTHR19303">
    <property type="entry name" value="TRANSPOSON"/>
    <property type="match status" value="1"/>
</dbReference>
<evidence type="ECO:0000256" key="3">
    <source>
        <dbReference type="ARBA" id="ARBA00023242"/>
    </source>
</evidence>
<dbReference type="Proteomes" id="UP001056012">
    <property type="component" value="Chromosome 3"/>
</dbReference>
<dbReference type="SUPFAM" id="SSF63829">
    <property type="entry name" value="Calcium-dependent phosphotriesterase"/>
    <property type="match status" value="1"/>
</dbReference>
<evidence type="ECO:0000313" key="6">
    <source>
        <dbReference type="Proteomes" id="UP001056012"/>
    </source>
</evidence>
<comment type="subcellular location">
    <subcellularLocation>
        <location evidence="1">Nucleus</location>
    </subcellularLocation>
</comment>
<evidence type="ECO:0000256" key="2">
    <source>
        <dbReference type="ARBA" id="ARBA00023125"/>
    </source>
</evidence>
<gene>
    <name evidence="5" type="ORF">yc1106_05260</name>
</gene>
<reference evidence="5" key="1">
    <citation type="submission" date="2021-12" db="EMBL/GenBank/DDBJ databases">
        <title>Curvularia clavata genome.</title>
        <authorList>
            <person name="Cao Y."/>
        </authorList>
    </citation>
    <scope>NUCLEOTIDE SEQUENCE</scope>
    <source>
        <strain evidence="5">Yc1106</strain>
    </source>
</reference>
<dbReference type="OrthoDB" id="5425161at2759"/>
<keyword evidence="6" id="KW-1185">Reference proteome</keyword>
<evidence type="ECO:0000259" key="4">
    <source>
        <dbReference type="PROSITE" id="PS51253"/>
    </source>
</evidence>
<organism evidence="5 6">
    <name type="scientific">Curvularia clavata</name>
    <dbReference type="NCBI Taxonomy" id="95742"/>
    <lineage>
        <taxon>Eukaryota</taxon>
        <taxon>Fungi</taxon>
        <taxon>Dikarya</taxon>
        <taxon>Ascomycota</taxon>
        <taxon>Pezizomycotina</taxon>
        <taxon>Dothideomycetes</taxon>
        <taxon>Pleosporomycetidae</taxon>
        <taxon>Pleosporales</taxon>
        <taxon>Pleosporineae</taxon>
        <taxon>Pleosporaceae</taxon>
        <taxon>Curvularia</taxon>
    </lineage>
</organism>
<name>A0A9Q8Z930_CURCL</name>
<evidence type="ECO:0000313" key="5">
    <source>
        <dbReference type="EMBL" id="USP77986.1"/>
    </source>
</evidence>
<dbReference type="PANTHER" id="PTHR19303:SF74">
    <property type="entry name" value="POGO TRANSPOSABLE ELEMENT WITH KRAB DOMAIN"/>
    <property type="match status" value="1"/>
</dbReference>
<dbReference type="InterPro" id="IPR007889">
    <property type="entry name" value="HTH_Psq"/>
</dbReference>
<sequence>MHMETSREARVLLASRALQEKRVISQRQAAMLYDAPRTTLRRRLRGTQPRSETASVNRKLSPIEEQSLVQWILELDRRGFPPHIIDVRRMADALLAARGQDPPPPPVGKNWVSRFIQSQPELQTKWTRRLHSQRASCEDPAIIAAWFKLVEETRQTYGVLDQDIYNFDETGFAMGVAATSKVVTSSDRVGRAVVIQPGNREWVTVIECVSASGWSLPPFIILSGKVHQSSWYRDLPLDWTVGVSDNGWTTDELGLEWVKHFNQHTAARTAGVYRLLIVDGHSSHATPEFDQYCTENKIITLCMPPHASHLLQPLDVSCYSPLKRAYGRQIEELARQGVYHIDKTDFLTAYTRIRPTIFTQQNIQSGFRATGLVPSCPDRVLSSLTVVRTPSPPQTTVDDNVTAQAAAQTETPHTVEQLQQQVRYLQERLRRQPESPTSLAIRQLAKSAQLAMQSAVILAEENKKLREENQRQRQKQNQPRQYIASGGALQVRRAQQLAVEAERVVVETEQGESSQRRQRAPPTISSCDRIDVLLRNCLLPNGLILDVLQSSLSIAMSRDNNAWLALLYSDGIVQRTGRFSSYLGTGGLDGLAVDEEGNLFVANSTLSRIFVHRKEGWHVGNGTTNLTCGGEGLRKLYIVESESASVLVLIWHCGELL</sequence>
<dbReference type="PROSITE" id="PS51253">
    <property type="entry name" value="HTH_CENPB"/>
    <property type="match status" value="1"/>
</dbReference>
<accession>A0A9Q8Z930</accession>
<dbReference type="SMART" id="SM00674">
    <property type="entry name" value="CENPB"/>
    <property type="match status" value="1"/>
</dbReference>
<dbReference type="Pfam" id="PF03184">
    <property type="entry name" value="DDE_1"/>
    <property type="match status" value="1"/>
</dbReference>
<dbReference type="GO" id="GO:0003677">
    <property type="term" value="F:DNA binding"/>
    <property type="evidence" value="ECO:0007669"/>
    <property type="project" value="UniProtKB-KW"/>
</dbReference>
<dbReference type="AlphaFoldDB" id="A0A9Q8Z930"/>
<dbReference type="GO" id="GO:0005634">
    <property type="term" value="C:nucleus"/>
    <property type="evidence" value="ECO:0007669"/>
    <property type="project" value="UniProtKB-SubCell"/>
</dbReference>
<feature type="domain" description="HTH CENPB-type" evidence="4">
    <location>
        <begin position="52"/>
        <end position="125"/>
    </location>
</feature>
<dbReference type="InterPro" id="IPR011042">
    <property type="entry name" value="6-blade_b-propeller_TolB-like"/>
</dbReference>
<keyword evidence="3" id="KW-0539">Nucleus</keyword>
<dbReference type="InterPro" id="IPR006600">
    <property type="entry name" value="HTH_CenpB_DNA-bd_dom"/>
</dbReference>
<dbReference type="InterPro" id="IPR050863">
    <property type="entry name" value="CenT-Element_Derived"/>
</dbReference>
<dbReference type="Pfam" id="PF03221">
    <property type="entry name" value="HTH_Tnp_Tc5"/>
    <property type="match status" value="1"/>
</dbReference>
<dbReference type="VEuPathDB" id="FungiDB:yc1106_05260"/>
<dbReference type="InterPro" id="IPR004875">
    <property type="entry name" value="DDE_SF_endonuclease_dom"/>
</dbReference>
<protein>
    <recommendedName>
        <fullName evidence="4">HTH CENPB-type domain-containing protein</fullName>
    </recommendedName>
</protein>
<dbReference type="Pfam" id="PF05225">
    <property type="entry name" value="HTH_psq"/>
    <property type="match status" value="1"/>
</dbReference>